<evidence type="ECO:0000256" key="5">
    <source>
        <dbReference type="SAM" id="MobiDB-lite"/>
    </source>
</evidence>
<feature type="compositionally biased region" description="Basic and acidic residues" evidence="5">
    <location>
        <begin position="329"/>
        <end position="341"/>
    </location>
</feature>
<dbReference type="GO" id="GO:0005524">
    <property type="term" value="F:ATP binding"/>
    <property type="evidence" value="ECO:0007669"/>
    <property type="project" value="UniProtKB-KW"/>
</dbReference>
<dbReference type="GO" id="GO:0016887">
    <property type="term" value="F:ATP hydrolysis activity"/>
    <property type="evidence" value="ECO:0007669"/>
    <property type="project" value="InterPro"/>
</dbReference>
<dbReference type="GO" id="GO:0005829">
    <property type="term" value="C:cytosol"/>
    <property type="evidence" value="ECO:0007669"/>
    <property type="project" value="TreeGrafter"/>
</dbReference>
<dbReference type="InterPro" id="IPR003959">
    <property type="entry name" value="ATPase_AAA_core"/>
</dbReference>
<feature type="domain" description="AAA+ ATPase" evidence="6">
    <location>
        <begin position="122"/>
        <end position="258"/>
    </location>
</feature>
<keyword evidence="2 4" id="KW-0547">Nucleotide-binding</keyword>
<evidence type="ECO:0000256" key="1">
    <source>
        <dbReference type="ARBA" id="ARBA00006914"/>
    </source>
</evidence>
<dbReference type="InterPro" id="IPR003960">
    <property type="entry name" value="ATPase_AAA_CS"/>
</dbReference>
<dbReference type="Gene3D" id="1.10.8.60">
    <property type="match status" value="1"/>
</dbReference>
<proteinExistence type="inferred from homology"/>
<dbReference type="PROSITE" id="PS00674">
    <property type="entry name" value="AAA"/>
    <property type="match status" value="1"/>
</dbReference>
<dbReference type="InterPro" id="IPR003593">
    <property type="entry name" value="AAA+_ATPase"/>
</dbReference>
<dbReference type="Proteomes" id="UP000887575">
    <property type="component" value="Unassembled WGS sequence"/>
</dbReference>
<dbReference type="GO" id="GO:0016558">
    <property type="term" value="P:protein import into peroxisome matrix"/>
    <property type="evidence" value="ECO:0007669"/>
    <property type="project" value="TreeGrafter"/>
</dbReference>
<dbReference type="PANTHER" id="PTHR23077:SF12">
    <property type="entry name" value="PEROXISOMAL ATPASE PEX1"/>
    <property type="match status" value="1"/>
</dbReference>
<comment type="similarity">
    <text evidence="1 4">Belongs to the AAA ATPase family.</text>
</comment>
<evidence type="ECO:0000256" key="2">
    <source>
        <dbReference type="ARBA" id="ARBA00022741"/>
    </source>
</evidence>
<evidence type="ECO:0000256" key="3">
    <source>
        <dbReference type="ARBA" id="ARBA00022840"/>
    </source>
</evidence>
<organism evidence="7 8">
    <name type="scientific">Mesorhabditis belari</name>
    <dbReference type="NCBI Taxonomy" id="2138241"/>
    <lineage>
        <taxon>Eukaryota</taxon>
        <taxon>Metazoa</taxon>
        <taxon>Ecdysozoa</taxon>
        <taxon>Nematoda</taxon>
        <taxon>Chromadorea</taxon>
        <taxon>Rhabditida</taxon>
        <taxon>Rhabditina</taxon>
        <taxon>Rhabditomorpha</taxon>
        <taxon>Rhabditoidea</taxon>
        <taxon>Rhabditidae</taxon>
        <taxon>Mesorhabditinae</taxon>
        <taxon>Mesorhabditis</taxon>
    </lineage>
</organism>
<evidence type="ECO:0000256" key="4">
    <source>
        <dbReference type="RuleBase" id="RU003651"/>
    </source>
</evidence>
<dbReference type="SUPFAM" id="SSF52540">
    <property type="entry name" value="P-loop containing nucleoside triphosphate hydrolases"/>
    <property type="match status" value="1"/>
</dbReference>
<keyword evidence="3 4" id="KW-0067">ATP-binding</keyword>
<dbReference type="InterPro" id="IPR050168">
    <property type="entry name" value="AAA_ATPase_domain"/>
</dbReference>
<name>A0AAF3FP92_9BILA</name>
<feature type="region of interest" description="Disordered" evidence="5">
    <location>
        <begin position="329"/>
        <end position="352"/>
    </location>
</feature>
<evidence type="ECO:0000313" key="8">
    <source>
        <dbReference type="WBParaSite" id="MBELARI_LOCUS9008"/>
    </source>
</evidence>
<dbReference type="Gene3D" id="3.40.50.300">
    <property type="entry name" value="P-loop containing nucleotide triphosphate hydrolases"/>
    <property type="match status" value="1"/>
</dbReference>
<protein>
    <recommendedName>
        <fullName evidence="6">AAA+ ATPase domain-containing protein</fullName>
    </recommendedName>
</protein>
<dbReference type="SMART" id="SM00382">
    <property type="entry name" value="AAA"/>
    <property type="match status" value="1"/>
</dbReference>
<dbReference type="InterPro" id="IPR027417">
    <property type="entry name" value="P-loop_NTPase"/>
</dbReference>
<dbReference type="PANTHER" id="PTHR23077">
    <property type="entry name" value="AAA-FAMILY ATPASE"/>
    <property type="match status" value="1"/>
</dbReference>
<accession>A0AAF3FP92</accession>
<dbReference type="WBParaSite" id="MBELARI_LOCUS9008">
    <property type="protein sequence ID" value="MBELARI_LOCUS9008"/>
    <property type="gene ID" value="MBELARI_LOCUS9008"/>
</dbReference>
<dbReference type="AlphaFoldDB" id="A0AAF3FP92"/>
<sequence>MRILMSDRLEVLTSFIESSSSLDELSKKTEGFTIGELERLSKRIRIQAIIRGDKLANNDDVEKSLEETRAITSGNLAETSAGEWEMKLSDVGGMREQKRTLEELLLWPAKYADLFARCGVRMGRGVLLCGPSGCGKTILAKAFAAHTKFQTIFIKGPELLSKYIGSSEENVRNAFARARSSAPCVLIFDELDSLAPRRGADNTGVTDRVVNQLLTEIDGAEGLNGVFVLGCTSRVDLIDPALLRPGRFDHKLICGLPNQEDREEILSIVLQKIKHDGEFNLAKLSSMSDGWTGADLNAWMLNAHFLASRRKAKDAEPSITMNDVIEVHNESRPKPRREQTAEFRAGQRVTLA</sequence>
<evidence type="ECO:0000259" key="6">
    <source>
        <dbReference type="SMART" id="SM00382"/>
    </source>
</evidence>
<evidence type="ECO:0000313" key="7">
    <source>
        <dbReference type="Proteomes" id="UP000887575"/>
    </source>
</evidence>
<dbReference type="GO" id="GO:0005778">
    <property type="term" value="C:peroxisomal membrane"/>
    <property type="evidence" value="ECO:0007669"/>
    <property type="project" value="TreeGrafter"/>
</dbReference>
<keyword evidence="7" id="KW-1185">Reference proteome</keyword>
<dbReference type="FunFam" id="3.40.50.300:FF:000149">
    <property type="entry name" value="Nuclear valosin-containing protein-like"/>
    <property type="match status" value="1"/>
</dbReference>
<reference evidence="8" key="1">
    <citation type="submission" date="2024-02" db="UniProtKB">
        <authorList>
            <consortium name="WormBaseParasite"/>
        </authorList>
    </citation>
    <scope>IDENTIFICATION</scope>
</reference>
<dbReference type="Pfam" id="PF00004">
    <property type="entry name" value="AAA"/>
    <property type="match status" value="1"/>
</dbReference>